<dbReference type="PANTHER" id="PTHR38887:SF1">
    <property type="entry name" value="RAS MODIFICATION PROTEIN ERF4"/>
    <property type="match status" value="1"/>
</dbReference>
<keyword evidence="3" id="KW-1185">Reference proteome</keyword>
<accession>A0A364LDF6</accession>
<feature type="region of interest" description="Disordered" evidence="1">
    <location>
        <begin position="112"/>
        <end position="134"/>
    </location>
</feature>
<dbReference type="GeneID" id="63799053"/>
<comment type="caution">
    <text evidence="2">The sequence shown here is derived from an EMBL/GenBank/DDBJ whole genome shotgun (WGS) entry which is preliminary data.</text>
</comment>
<dbReference type="Proteomes" id="UP000249363">
    <property type="component" value="Unassembled WGS sequence"/>
</dbReference>
<dbReference type="EMBL" id="MIKG01000027">
    <property type="protein sequence ID" value="RAO73827.1"/>
    <property type="molecule type" value="Genomic_DNA"/>
</dbReference>
<protein>
    <submittedName>
        <fullName evidence="2">Uncharacterized protein</fullName>
    </submittedName>
</protein>
<dbReference type="PANTHER" id="PTHR38887">
    <property type="entry name" value="CHROMOSOME 21, WHOLE GENOME SHOTGUN SEQUENCE"/>
    <property type="match status" value="1"/>
</dbReference>
<evidence type="ECO:0000313" key="2">
    <source>
        <dbReference type="EMBL" id="RAO73827.1"/>
    </source>
</evidence>
<feature type="compositionally biased region" description="Low complexity" evidence="1">
    <location>
        <begin position="25"/>
        <end position="41"/>
    </location>
</feature>
<feature type="compositionally biased region" description="Polar residues" evidence="1">
    <location>
        <begin position="42"/>
        <end position="51"/>
    </location>
</feature>
<dbReference type="OrthoDB" id="3433125at2759"/>
<proteinExistence type="predicted"/>
<sequence>MGQLIKRLGSGIGFVSEAIHDSRSRSSNKSSNTNLTPSSTRELSTQESGDNTAAPHYGQEAPDTLSAELDTGLSKSIDRKLTLNEDTEEEDRYLERDQDEAIWQLDETAQEVAPPTYSEVESTPVADESEETKEKKEEAMVRAILQLADPINPSARIPYPVIIPQRRPGNKDRGFVHAYAPVLAECGIGTDERQASPWIEVVYFAASITGWVPELTVSLTSLAVQIAVGTAREIQTRHRRNNFLDRVNQDLFMPRGLFAMIMAFKDKVPGEQTGPFSKLSKAMGGQTVVSKQRLDLNQAAAKWSNADPAETRTTRLRRNLRLTSGATHGEIELPEAAPLVYPDLDRAALRAIEGKDPESEGTRTKLKSAGSWVADYIDRKAQAEYEADHPGSALAVPASQRKQFNSRYNDPNHPAMNGSLISLVTGGKVGGQPKKSLFEKVGDGWNAMRESSNKDATAGTTDQKEGGKPAPPRRRKSGLLGKKLQPDVLYLIIVNLPTEEEMKESLEGLDRAVEQVEQAHA</sequence>
<feature type="region of interest" description="Disordered" evidence="1">
    <location>
        <begin position="19"/>
        <end position="71"/>
    </location>
</feature>
<reference evidence="2 3" key="1">
    <citation type="journal article" date="2017" name="Biotechnol. Biofuels">
        <title>Differential beta-glucosidase expression as a function of carbon source availability in Talaromyces amestolkiae: a genomic and proteomic approach.</title>
        <authorList>
            <person name="de Eugenio L.I."/>
            <person name="Mendez-Liter J.A."/>
            <person name="Nieto-Dominguez M."/>
            <person name="Alonso L."/>
            <person name="Gil-Munoz J."/>
            <person name="Barriuso J."/>
            <person name="Prieto A."/>
            <person name="Martinez M.J."/>
        </authorList>
    </citation>
    <scope>NUCLEOTIDE SEQUENCE [LARGE SCALE GENOMIC DNA]</scope>
    <source>
        <strain evidence="2 3">CIB</strain>
    </source>
</reference>
<gene>
    <name evidence="2" type="ORF">BHQ10_009839</name>
</gene>
<dbReference type="InterPro" id="IPR053221">
    <property type="entry name" value="Burnettramic_acid_biosynth"/>
</dbReference>
<evidence type="ECO:0000256" key="1">
    <source>
        <dbReference type="SAM" id="MobiDB-lite"/>
    </source>
</evidence>
<dbReference type="RefSeq" id="XP_040738341.1">
    <property type="nucleotide sequence ID" value="XM_040882797.1"/>
</dbReference>
<name>A0A364LDF6_TALAM</name>
<evidence type="ECO:0000313" key="3">
    <source>
        <dbReference type="Proteomes" id="UP000249363"/>
    </source>
</evidence>
<organism evidence="2 3">
    <name type="scientific">Talaromyces amestolkiae</name>
    <dbReference type="NCBI Taxonomy" id="1196081"/>
    <lineage>
        <taxon>Eukaryota</taxon>
        <taxon>Fungi</taxon>
        <taxon>Dikarya</taxon>
        <taxon>Ascomycota</taxon>
        <taxon>Pezizomycotina</taxon>
        <taxon>Eurotiomycetes</taxon>
        <taxon>Eurotiomycetidae</taxon>
        <taxon>Eurotiales</taxon>
        <taxon>Trichocomaceae</taxon>
        <taxon>Talaromyces</taxon>
        <taxon>Talaromyces sect. Talaromyces</taxon>
    </lineage>
</organism>
<feature type="region of interest" description="Disordered" evidence="1">
    <location>
        <begin position="446"/>
        <end position="481"/>
    </location>
</feature>
<dbReference type="AlphaFoldDB" id="A0A364LDF6"/>